<proteinExistence type="inferred from homology"/>
<feature type="coiled-coil region" evidence="3">
    <location>
        <begin position="100"/>
        <end position="127"/>
    </location>
</feature>
<gene>
    <name evidence="6" type="ORF">BSTOLATCC_MIC3769</name>
</gene>
<organism evidence="6 7">
    <name type="scientific">Blepharisma stoltei</name>
    <dbReference type="NCBI Taxonomy" id="1481888"/>
    <lineage>
        <taxon>Eukaryota</taxon>
        <taxon>Sar</taxon>
        <taxon>Alveolata</taxon>
        <taxon>Ciliophora</taxon>
        <taxon>Postciliodesmatophora</taxon>
        <taxon>Heterotrichea</taxon>
        <taxon>Heterotrichida</taxon>
        <taxon>Blepharismidae</taxon>
        <taxon>Blepharisma</taxon>
    </lineage>
</organism>
<keyword evidence="7" id="KW-1185">Reference proteome</keyword>
<feature type="compositionally biased region" description="Basic and acidic residues" evidence="4">
    <location>
        <begin position="152"/>
        <end position="161"/>
    </location>
</feature>
<dbReference type="Pfam" id="PF09745">
    <property type="entry name" value="NSRP1_N"/>
    <property type="match status" value="1"/>
</dbReference>
<feature type="domain" description="Nuclear speckle splicing regulatory protein 1 N-terminal" evidence="5">
    <location>
        <begin position="58"/>
        <end position="165"/>
    </location>
</feature>
<sequence length="270" mass="31266">MNGKFEMNLGKSQKKYGLIKTKNVFKVEENDEEDAIKAANLDIVKESLMRQQKSDEALYRALAEDPTIISYDKFYESFKDKPEQKDVEKKPKYLDAIKAANEFRKKEKNLIKERVEAKKREKEAKELGETETFITPSYIKFLQENNQWAADLEKKDERSEMHSVSNSNGDIRNFYANLLTKNSAMGNKSEPEPRKIQKIEEVEKSSSESEEVEMPEEPPKAAEEDTENNINQESTPEPLPEKKGEKDIQSARERFLLRKAQSNNSSNMLK</sequence>
<evidence type="ECO:0000313" key="6">
    <source>
        <dbReference type="EMBL" id="CAG9311480.1"/>
    </source>
</evidence>
<dbReference type="Proteomes" id="UP001162131">
    <property type="component" value="Unassembled WGS sequence"/>
</dbReference>
<comment type="similarity">
    <text evidence="1">Belongs to the NSRP1 family.</text>
</comment>
<evidence type="ECO:0000256" key="1">
    <source>
        <dbReference type="ARBA" id="ARBA00010126"/>
    </source>
</evidence>
<comment type="caution">
    <text evidence="6">The sequence shown here is derived from an EMBL/GenBank/DDBJ whole genome shotgun (WGS) entry which is preliminary data.</text>
</comment>
<name>A0AAU9IC74_9CILI</name>
<accession>A0AAU9IC74</accession>
<feature type="compositionally biased region" description="Basic and acidic residues" evidence="4">
    <location>
        <begin position="189"/>
        <end position="207"/>
    </location>
</feature>
<feature type="compositionally biased region" description="Basic and acidic residues" evidence="4">
    <location>
        <begin position="239"/>
        <end position="256"/>
    </location>
</feature>
<feature type="region of interest" description="Disordered" evidence="4">
    <location>
        <begin position="152"/>
        <end position="270"/>
    </location>
</feature>
<feature type="compositionally biased region" description="Polar residues" evidence="4">
    <location>
        <begin position="260"/>
        <end position="270"/>
    </location>
</feature>
<protein>
    <recommendedName>
        <fullName evidence="5">Nuclear speckle splicing regulatory protein 1 N-terminal domain-containing protein</fullName>
    </recommendedName>
</protein>
<dbReference type="InterPro" id="IPR018612">
    <property type="entry name" value="NSRP1_N"/>
</dbReference>
<dbReference type="AlphaFoldDB" id="A0AAU9IC74"/>
<reference evidence="6" key="1">
    <citation type="submission" date="2021-09" db="EMBL/GenBank/DDBJ databases">
        <authorList>
            <consortium name="AG Swart"/>
            <person name="Singh M."/>
            <person name="Singh A."/>
            <person name="Seah K."/>
            <person name="Emmerich C."/>
        </authorList>
    </citation>
    <scope>NUCLEOTIDE SEQUENCE</scope>
    <source>
        <strain evidence="6">ATCC30299</strain>
    </source>
</reference>
<evidence type="ECO:0000256" key="3">
    <source>
        <dbReference type="SAM" id="Coils"/>
    </source>
</evidence>
<evidence type="ECO:0000313" key="7">
    <source>
        <dbReference type="Proteomes" id="UP001162131"/>
    </source>
</evidence>
<dbReference type="PANTHER" id="PTHR30060:SF0">
    <property type="entry name" value="COILED-COIL PROTEIN (DUF2040)-RELATED"/>
    <property type="match status" value="1"/>
</dbReference>
<keyword evidence="2 3" id="KW-0175">Coiled coil</keyword>
<evidence type="ECO:0000259" key="5">
    <source>
        <dbReference type="Pfam" id="PF09745"/>
    </source>
</evidence>
<dbReference type="PANTHER" id="PTHR30060">
    <property type="entry name" value="INNER MEMBRANE PROTEIN"/>
    <property type="match status" value="1"/>
</dbReference>
<evidence type="ECO:0000256" key="4">
    <source>
        <dbReference type="SAM" id="MobiDB-lite"/>
    </source>
</evidence>
<evidence type="ECO:0000256" key="2">
    <source>
        <dbReference type="ARBA" id="ARBA00023054"/>
    </source>
</evidence>
<dbReference type="EMBL" id="CAJZBQ010000004">
    <property type="protein sequence ID" value="CAG9311480.1"/>
    <property type="molecule type" value="Genomic_DNA"/>
</dbReference>
<dbReference type="GO" id="GO:0000381">
    <property type="term" value="P:regulation of alternative mRNA splicing, via spliceosome"/>
    <property type="evidence" value="ECO:0007669"/>
    <property type="project" value="InterPro"/>
</dbReference>